<dbReference type="AlphaFoldDB" id="A0A133VG75"/>
<sequence>MTVEDEKLIHKLWRENERLCKENRDLKQENEDLREENGELKQAVQELEEAKKELEDELAEEKKPDYVQPNRKKENPEPSGRKANHKGVSREKPSHVDTVKSLNPLKTCPDCGEKVSKPQEWRERYREEIILPRYHVTKFRLPRSYCSRCDKLVEPEAGGILPQRQLGNKLRSYVVYLREELRLPVNMVRKHLLAYSTQTVELCTELAWLQKKLI</sequence>
<evidence type="ECO:0000313" key="2">
    <source>
        <dbReference type="EMBL" id="KXB05451.1"/>
    </source>
</evidence>
<proteinExistence type="predicted"/>
<gene>
    <name evidence="2" type="ORF">AKJ49_00785</name>
</gene>
<keyword evidence="3" id="KW-1185">Reference proteome</keyword>
<evidence type="ECO:0008006" key="4">
    <source>
        <dbReference type="Google" id="ProtNLM"/>
    </source>
</evidence>
<reference evidence="2 3" key="1">
    <citation type="journal article" date="2016" name="Sci. Rep.">
        <title>Metabolic traits of an uncultured archaeal lineage -MSBL1- from brine pools of the Red Sea.</title>
        <authorList>
            <person name="Mwirichia R."/>
            <person name="Alam I."/>
            <person name="Rashid M."/>
            <person name="Vinu M."/>
            <person name="Ba-Alawi W."/>
            <person name="Anthony Kamau A."/>
            <person name="Kamanda Ngugi D."/>
            <person name="Goker M."/>
            <person name="Klenk H.P."/>
            <person name="Bajic V."/>
            <person name="Stingl U."/>
        </authorList>
    </citation>
    <scope>NUCLEOTIDE SEQUENCE [LARGE SCALE GENOMIC DNA]</scope>
    <source>
        <strain evidence="2">SCGC-AAA382A03</strain>
    </source>
</reference>
<dbReference type="Proteomes" id="UP000070549">
    <property type="component" value="Unassembled WGS sequence"/>
</dbReference>
<organism evidence="2 3">
    <name type="scientific">candidate division MSBL1 archaeon SCGC-AAA382A03</name>
    <dbReference type="NCBI Taxonomy" id="1698278"/>
    <lineage>
        <taxon>Archaea</taxon>
        <taxon>Methanobacteriati</taxon>
        <taxon>Methanobacteriota</taxon>
        <taxon>candidate division MSBL1</taxon>
    </lineage>
</organism>
<evidence type="ECO:0000313" key="3">
    <source>
        <dbReference type="Proteomes" id="UP000070549"/>
    </source>
</evidence>
<feature type="compositionally biased region" description="Basic and acidic residues" evidence="1">
    <location>
        <begin position="88"/>
        <end position="98"/>
    </location>
</feature>
<protein>
    <recommendedName>
        <fullName evidence="4">Transposase IS66 zinc-finger binding domain-containing protein</fullName>
    </recommendedName>
</protein>
<name>A0A133VG75_9EURY</name>
<accession>A0A133VG75</accession>
<evidence type="ECO:0000256" key="1">
    <source>
        <dbReference type="SAM" id="MobiDB-lite"/>
    </source>
</evidence>
<feature type="compositionally biased region" description="Basic and acidic residues" evidence="1">
    <location>
        <begin position="21"/>
        <end position="39"/>
    </location>
</feature>
<feature type="region of interest" description="Disordered" evidence="1">
    <location>
        <begin position="21"/>
        <end position="103"/>
    </location>
</feature>
<comment type="caution">
    <text evidence="2">The sequence shown here is derived from an EMBL/GenBank/DDBJ whole genome shotgun (WGS) entry which is preliminary data.</text>
</comment>
<feature type="compositionally biased region" description="Basic and acidic residues" evidence="1">
    <location>
        <begin position="48"/>
        <end position="80"/>
    </location>
</feature>
<dbReference type="EMBL" id="LHYC01000014">
    <property type="protein sequence ID" value="KXB05451.1"/>
    <property type="molecule type" value="Genomic_DNA"/>
</dbReference>